<evidence type="ECO:0000256" key="4">
    <source>
        <dbReference type="ARBA" id="ARBA00022723"/>
    </source>
</evidence>
<accession>A0ABQ3L7Y0</accession>
<evidence type="ECO:0000256" key="2">
    <source>
        <dbReference type="ARBA" id="ARBA00022485"/>
    </source>
</evidence>
<keyword evidence="3" id="KW-0949">S-adenosyl-L-methionine</keyword>
<dbReference type="SUPFAM" id="SSF102114">
    <property type="entry name" value="Radical SAM enzymes"/>
    <property type="match status" value="1"/>
</dbReference>
<evidence type="ECO:0000259" key="7">
    <source>
        <dbReference type="PROSITE" id="PS51918"/>
    </source>
</evidence>
<feature type="domain" description="Radical SAM core" evidence="7">
    <location>
        <begin position="99"/>
        <end position="328"/>
    </location>
</feature>
<dbReference type="InterPro" id="IPR012726">
    <property type="entry name" value="ThiH"/>
</dbReference>
<evidence type="ECO:0000256" key="6">
    <source>
        <dbReference type="ARBA" id="ARBA00023014"/>
    </source>
</evidence>
<organism evidence="8 9">
    <name type="scientific">Alishewanella longhuensis</name>
    <dbReference type="NCBI Taxonomy" id="1091037"/>
    <lineage>
        <taxon>Bacteria</taxon>
        <taxon>Pseudomonadati</taxon>
        <taxon>Pseudomonadota</taxon>
        <taxon>Gammaproteobacteria</taxon>
        <taxon>Alteromonadales</taxon>
        <taxon>Alteromonadaceae</taxon>
        <taxon>Alishewanella</taxon>
    </lineage>
</organism>
<sequence length="412" mass="46474">MSNNVAINSKVSRAEAMSQQQAKPLQLEPSGFSQLLAKQDSAYWQQKILQADAAAVNRALAKSRRDLNDFAALISPAAAPFLAQMATQAQQLTRQRFGHALQFYIPLYLSNLCANDCSYCGFSMSNALKRRTLTLAEVEQECQAIKAQGFSTVLLVAGEHEKKVGQEYFKQVLPVVKRYFSYVLLEVQPLSSQDYAELRQYGLDGVLVYQETYDRVCYAQHHLRGKKMDFDWRLATPERLGQAGVDKIGLGALLGLGDWRLDSIYLALHLRFLQQHYWRSRYSMAFPRLRPCAGGLAEQILEQHQSQQPSQQHITDRQLVQLICAWRLFDPELELSLSTRESALFRDSVVPLAITSISAGSKTSPGAYATEKQSLEQFSTDDQRPVTEVARSMQQAGLQPVWKDWEAGLCRN</sequence>
<dbReference type="InterPro" id="IPR010722">
    <property type="entry name" value="BATS_dom"/>
</dbReference>
<keyword evidence="2" id="KW-0004">4Fe-4S</keyword>
<protein>
    <submittedName>
        <fullName evidence="8">Thiamine biosynthesis protein ThiH</fullName>
    </submittedName>
</protein>
<evidence type="ECO:0000256" key="5">
    <source>
        <dbReference type="ARBA" id="ARBA00023004"/>
    </source>
</evidence>
<dbReference type="InterPro" id="IPR058240">
    <property type="entry name" value="rSAM_sf"/>
</dbReference>
<keyword evidence="6" id="KW-0411">Iron-sulfur</keyword>
<dbReference type="NCBIfam" id="TIGR02351">
    <property type="entry name" value="thiH"/>
    <property type="match status" value="1"/>
</dbReference>
<dbReference type="PROSITE" id="PS51918">
    <property type="entry name" value="RADICAL_SAM"/>
    <property type="match status" value="1"/>
</dbReference>
<dbReference type="SFLD" id="SFLDF00301">
    <property type="entry name" value="2-iminoacetate_synthase_(ThiH)"/>
    <property type="match status" value="1"/>
</dbReference>
<dbReference type="Pfam" id="PF06968">
    <property type="entry name" value="BATS"/>
    <property type="match status" value="1"/>
</dbReference>
<dbReference type="InterPro" id="IPR007197">
    <property type="entry name" value="rSAM"/>
</dbReference>
<dbReference type="SMART" id="SM00876">
    <property type="entry name" value="BATS"/>
    <property type="match status" value="1"/>
</dbReference>
<evidence type="ECO:0000313" key="8">
    <source>
        <dbReference type="EMBL" id="GHG71468.1"/>
    </source>
</evidence>
<comment type="caution">
    <text evidence="8">The sequence shown here is derived from an EMBL/GenBank/DDBJ whole genome shotgun (WGS) entry which is preliminary data.</text>
</comment>
<gene>
    <name evidence="8" type="primary">thiH</name>
    <name evidence="8" type="ORF">GCM10010919_22770</name>
</gene>
<proteinExistence type="predicted"/>
<dbReference type="InterPro" id="IPR034428">
    <property type="entry name" value="ThiH/NoCL/HydG-like"/>
</dbReference>
<name>A0ABQ3L7Y0_9ALTE</name>
<dbReference type="SFLD" id="SFLDG01060">
    <property type="entry name" value="BATS_domain_containing"/>
    <property type="match status" value="1"/>
</dbReference>
<reference evidence="9" key="1">
    <citation type="journal article" date="2019" name="Int. J. Syst. Evol. Microbiol.">
        <title>The Global Catalogue of Microorganisms (GCM) 10K type strain sequencing project: providing services to taxonomists for standard genome sequencing and annotation.</title>
        <authorList>
            <consortium name="The Broad Institute Genomics Platform"/>
            <consortium name="The Broad Institute Genome Sequencing Center for Infectious Disease"/>
            <person name="Wu L."/>
            <person name="Ma J."/>
        </authorList>
    </citation>
    <scope>NUCLEOTIDE SEQUENCE [LARGE SCALE GENOMIC DNA]</scope>
    <source>
        <strain evidence="9">CGMCC 1.7003</strain>
    </source>
</reference>
<evidence type="ECO:0000313" key="9">
    <source>
        <dbReference type="Proteomes" id="UP000659697"/>
    </source>
</evidence>
<dbReference type="SFLD" id="SFLDS00029">
    <property type="entry name" value="Radical_SAM"/>
    <property type="match status" value="1"/>
</dbReference>
<dbReference type="PANTHER" id="PTHR43583:SF1">
    <property type="entry name" value="2-IMINOACETATE SYNTHASE"/>
    <property type="match status" value="1"/>
</dbReference>
<dbReference type="Gene3D" id="3.20.20.70">
    <property type="entry name" value="Aldolase class I"/>
    <property type="match status" value="1"/>
</dbReference>
<dbReference type="PANTHER" id="PTHR43583">
    <property type="entry name" value="2-IMINOACETATE SYNTHASE"/>
    <property type="match status" value="1"/>
</dbReference>
<keyword evidence="5" id="KW-0408">Iron</keyword>
<dbReference type="EMBL" id="BNAO01000005">
    <property type="protein sequence ID" value="GHG71468.1"/>
    <property type="molecule type" value="Genomic_DNA"/>
</dbReference>
<evidence type="ECO:0000256" key="3">
    <source>
        <dbReference type="ARBA" id="ARBA00022691"/>
    </source>
</evidence>
<dbReference type="CDD" id="cd01335">
    <property type="entry name" value="Radical_SAM"/>
    <property type="match status" value="1"/>
</dbReference>
<keyword evidence="9" id="KW-1185">Reference proteome</keyword>
<dbReference type="InterPro" id="IPR013785">
    <property type="entry name" value="Aldolase_TIM"/>
</dbReference>
<dbReference type="Pfam" id="PF04055">
    <property type="entry name" value="Radical_SAM"/>
    <property type="match status" value="1"/>
</dbReference>
<keyword evidence="4" id="KW-0479">Metal-binding</keyword>
<evidence type="ECO:0000256" key="1">
    <source>
        <dbReference type="ARBA" id="ARBA00001966"/>
    </source>
</evidence>
<comment type="cofactor">
    <cofactor evidence="1">
        <name>[4Fe-4S] cluster</name>
        <dbReference type="ChEBI" id="CHEBI:49883"/>
    </cofactor>
</comment>
<dbReference type="SFLD" id="SFLDG01081">
    <property type="entry name" value="cleavage_of_the_Ca-Cb_bond_in"/>
    <property type="match status" value="1"/>
</dbReference>
<dbReference type="Proteomes" id="UP000659697">
    <property type="component" value="Unassembled WGS sequence"/>
</dbReference>